<reference evidence="6" key="1">
    <citation type="journal article" date="2014" name="Int. J. Syst. Evol. Microbiol.">
        <title>Complete genome sequence of Corynebacterium casei LMG S-19264T (=DSM 44701T), isolated from a smear-ripened cheese.</title>
        <authorList>
            <consortium name="US DOE Joint Genome Institute (JGI-PGF)"/>
            <person name="Walter F."/>
            <person name="Albersmeier A."/>
            <person name="Kalinowski J."/>
            <person name="Ruckert C."/>
        </authorList>
    </citation>
    <scope>NUCLEOTIDE SEQUENCE</scope>
    <source>
        <strain evidence="6">CGMCC 1.8984</strain>
    </source>
</reference>
<organism evidence="6 7">
    <name type="scientific">Agromyces bauzanensis</name>
    <dbReference type="NCBI Taxonomy" id="1308924"/>
    <lineage>
        <taxon>Bacteria</taxon>
        <taxon>Bacillati</taxon>
        <taxon>Actinomycetota</taxon>
        <taxon>Actinomycetes</taxon>
        <taxon>Micrococcales</taxon>
        <taxon>Microbacteriaceae</taxon>
        <taxon>Agromyces</taxon>
    </lineage>
</organism>
<evidence type="ECO:0000256" key="4">
    <source>
        <dbReference type="PROSITE-ProRule" id="PRU00335"/>
    </source>
</evidence>
<gene>
    <name evidence="6" type="ORF">GCM10011372_08140</name>
</gene>
<evidence type="ECO:0000313" key="6">
    <source>
        <dbReference type="EMBL" id="GGJ72510.1"/>
    </source>
</evidence>
<protein>
    <recommendedName>
        <fullName evidence="5">HTH tetR-type domain-containing protein</fullName>
    </recommendedName>
</protein>
<dbReference type="PANTHER" id="PTHR30055:SF234">
    <property type="entry name" value="HTH-TYPE TRANSCRIPTIONAL REGULATOR BETI"/>
    <property type="match status" value="1"/>
</dbReference>
<dbReference type="Gene3D" id="1.10.357.10">
    <property type="entry name" value="Tetracycline Repressor, domain 2"/>
    <property type="match status" value="1"/>
</dbReference>
<dbReference type="Proteomes" id="UP000636956">
    <property type="component" value="Unassembled WGS sequence"/>
</dbReference>
<keyword evidence="7" id="KW-1185">Reference proteome</keyword>
<proteinExistence type="predicted"/>
<feature type="domain" description="HTH tetR-type" evidence="5">
    <location>
        <begin position="11"/>
        <end position="70"/>
    </location>
</feature>
<feature type="DNA-binding region" description="H-T-H motif" evidence="4">
    <location>
        <begin position="33"/>
        <end position="52"/>
    </location>
</feature>
<evidence type="ECO:0000256" key="2">
    <source>
        <dbReference type="ARBA" id="ARBA00023125"/>
    </source>
</evidence>
<dbReference type="Pfam" id="PF00440">
    <property type="entry name" value="TetR_N"/>
    <property type="match status" value="1"/>
</dbReference>
<dbReference type="RefSeq" id="WP_188742170.1">
    <property type="nucleotide sequence ID" value="NZ_BAABFW010000009.1"/>
</dbReference>
<dbReference type="GO" id="GO:0000976">
    <property type="term" value="F:transcription cis-regulatory region binding"/>
    <property type="evidence" value="ECO:0007669"/>
    <property type="project" value="TreeGrafter"/>
</dbReference>
<keyword evidence="3" id="KW-0804">Transcription</keyword>
<name>A0A917PEF8_9MICO</name>
<keyword evidence="1" id="KW-0805">Transcription regulation</keyword>
<dbReference type="PANTHER" id="PTHR30055">
    <property type="entry name" value="HTH-TYPE TRANSCRIPTIONAL REGULATOR RUTR"/>
    <property type="match status" value="1"/>
</dbReference>
<sequence length="211" mass="23441">MVDRKLRKDTQRTRNRILDALGDLIRREGVDFSLPDLARESGVATATVYRHFDDARELRDEYYLRSVNQLMVQLEGAGADLHGLDLYVEVCRRWVNAVAPWARTGTLIRSSEGFLERARAGNELILRLRGLLGRVLDQLAADGVIPEQNHEYATLLWITLFDERVIVDLTAVLEWDLDEVSARLGRSLLGALSASATPDGSPRAGAGATAT</sequence>
<keyword evidence="2 4" id="KW-0238">DNA-binding</keyword>
<dbReference type="EMBL" id="BMMD01000003">
    <property type="protein sequence ID" value="GGJ72510.1"/>
    <property type="molecule type" value="Genomic_DNA"/>
</dbReference>
<dbReference type="PRINTS" id="PR00455">
    <property type="entry name" value="HTHTETR"/>
</dbReference>
<reference evidence="6" key="2">
    <citation type="submission" date="2020-09" db="EMBL/GenBank/DDBJ databases">
        <authorList>
            <person name="Sun Q."/>
            <person name="Zhou Y."/>
        </authorList>
    </citation>
    <scope>NUCLEOTIDE SEQUENCE</scope>
    <source>
        <strain evidence="6">CGMCC 1.8984</strain>
    </source>
</reference>
<dbReference type="AlphaFoldDB" id="A0A917PEF8"/>
<evidence type="ECO:0000259" key="5">
    <source>
        <dbReference type="PROSITE" id="PS50977"/>
    </source>
</evidence>
<dbReference type="PROSITE" id="PS50977">
    <property type="entry name" value="HTH_TETR_2"/>
    <property type="match status" value="1"/>
</dbReference>
<dbReference type="InterPro" id="IPR009057">
    <property type="entry name" value="Homeodomain-like_sf"/>
</dbReference>
<comment type="caution">
    <text evidence="6">The sequence shown here is derived from an EMBL/GenBank/DDBJ whole genome shotgun (WGS) entry which is preliminary data.</text>
</comment>
<evidence type="ECO:0000256" key="1">
    <source>
        <dbReference type="ARBA" id="ARBA00023015"/>
    </source>
</evidence>
<dbReference type="InterPro" id="IPR050109">
    <property type="entry name" value="HTH-type_TetR-like_transc_reg"/>
</dbReference>
<accession>A0A917PEF8</accession>
<dbReference type="GO" id="GO:0003700">
    <property type="term" value="F:DNA-binding transcription factor activity"/>
    <property type="evidence" value="ECO:0007669"/>
    <property type="project" value="TreeGrafter"/>
</dbReference>
<evidence type="ECO:0000256" key="3">
    <source>
        <dbReference type="ARBA" id="ARBA00023163"/>
    </source>
</evidence>
<evidence type="ECO:0000313" key="7">
    <source>
        <dbReference type="Proteomes" id="UP000636956"/>
    </source>
</evidence>
<dbReference type="SUPFAM" id="SSF46689">
    <property type="entry name" value="Homeodomain-like"/>
    <property type="match status" value="1"/>
</dbReference>
<dbReference type="InterPro" id="IPR001647">
    <property type="entry name" value="HTH_TetR"/>
</dbReference>